<name>A0ABN8M692_9CNID</name>
<accession>A0ABN8M692</accession>
<protein>
    <recommendedName>
        <fullName evidence="3">Ycf1</fullName>
    </recommendedName>
</protein>
<evidence type="ECO:0000313" key="2">
    <source>
        <dbReference type="Proteomes" id="UP001159427"/>
    </source>
</evidence>
<dbReference type="EMBL" id="CALNXI010000292">
    <property type="protein sequence ID" value="CAH3024179.1"/>
    <property type="molecule type" value="Genomic_DNA"/>
</dbReference>
<keyword evidence="2" id="KW-1185">Reference proteome</keyword>
<reference evidence="1 2" key="1">
    <citation type="submission" date="2022-05" db="EMBL/GenBank/DDBJ databases">
        <authorList>
            <consortium name="Genoscope - CEA"/>
            <person name="William W."/>
        </authorList>
    </citation>
    <scope>NUCLEOTIDE SEQUENCE [LARGE SCALE GENOMIC DNA]</scope>
</reference>
<evidence type="ECO:0000313" key="1">
    <source>
        <dbReference type="EMBL" id="CAH3024179.1"/>
    </source>
</evidence>
<proteinExistence type="predicted"/>
<organism evidence="1 2">
    <name type="scientific">Porites evermanni</name>
    <dbReference type="NCBI Taxonomy" id="104178"/>
    <lineage>
        <taxon>Eukaryota</taxon>
        <taxon>Metazoa</taxon>
        <taxon>Cnidaria</taxon>
        <taxon>Anthozoa</taxon>
        <taxon>Hexacorallia</taxon>
        <taxon>Scleractinia</taxon>
        <taxon>Fungiina</taxon>
        <taxon>Poritidae</taxon>
        <taxon>Porites</taxon>
    </lineage>
</organism>
<comment type="caution">
    <text evidence="1">The sequence shown here is derived from an EMBL/GenBank/DDBJ whole genome shotgun (WGS) entry which is preliminary data.</text>
</comment>
<dbReference type="Proteomes" id="UP001159427">
    <property type="component" value="Unassembled WGS sequence"/>
</dbReference>
<gene>
    <name evidence="1" type="ORF">PEVE_00021866</name>
</gene>
<evidence type="ECO:0008006" key="3">
    <source>
        <dbReference type="Google" id="ProtNLM"/>
    </source>
</evidence>
<sequence length="112" mass="13210">MILRNQTVVKESEECISNWVNMLDPSAVLKSRQKTKFFTGPFPEQFETLTFLSPAKYHLKHWDSKGRERKKTQSAKYRKDGTYSTIYAERRNVYSSTQAQERIFTNDNCTFV</sequence>